<evidence type="ECO:0000313" key="9">
    <source>
        <dbReference type="Proteomes" id="UP000183639"/>
    </source>
</evidence>
<keyword evidence="3" id="KW-0762">Sugar transport</keyword>
<keyword evidence="5" id="KW-0598">Phosphotransferase system</keyword>
<dbReference type="InterPro" id="IPR050890">
    <property type="entry name" value="PTS_EIIA_component"/>
</dbReference>
<organism evidence="8 9">
    <name type="scientific">Selenomonas ruminantium</name>
    <dbReference type="NCBI Taxonomy" id="971"/>
    <lineage>
        <taxon>Bacteria</taxon>
        <taxon>Bacillati</taxon>
        <taxon>Bacillota</taxon>
        <taxon>Negativicutes</taxon>
        <taxon>Selenomonadales</taxon>
        <taxon>Selenomonadaceae</taxon>
        <taxon>Selenomonas</taxon>
    </lineage>
</organism>
<dbReference type="SUPFAM" id="SSF51261">
    <property type="entry name" value="Duplicated hybrid motif"/>
    <property type="match status" value="1"/>
</dbReference>
<dbReference type="PANTHER" id="PTHR45008">
    <property type="entry name" value="PTS SYSTEM GLUCOSE-SPECIFIC EIIA COMPONENT"/>
    <property type="match status" value="1"/>
</dbReference>
<evidence type="ECO:0000256" key="3">
    <source>
        <dbReference type="ARBA" id="ARBA00022597"/>
    </source>
</evidence>
<accession>A0A1I3EK43</accession>
<proteinExistence type="predicted"/>
<dbReference type="PANTHER" id="PTHR45008:SF1">
    <property type="entry name" value="PTS SYSTEM GLUCOSE-SPECIFIC EIIA COMPONENT"/>
    <property type="match status" value="1"/>
</dbReference>
<dbReference type="Gene3D" id="2.70.70.10">
    <property type="entry name" value="Glucose Permease (Domain IIA)"/>
    <property type="match status" value="1"/>
</dbReference>
<evidence type="ECO:0000313" key="8">
    <source>
        <dbReference type="EMBL" id="SFH99354.1"/>
    </source>
</evidence>
<feature type="domain" description="PTS EIIA type-1" evidence="7">
    <location>
        <begin position="63"/>
        <end position="168"/>
    </location>
</feature>
<evidence type="ECO:0000259" key="7">
    <source>
        <dbReference type="PROSITE" id="PS51093"/>
    </source>
</evidence>
<dbReference type="Pfam" id="PF00358">
    <property type="entry name" value="PTS_EIIA_1"/>
    <property type="match status" value="1"/>
</dbReference>
<dbReference type="InterPro" id="IPR011055">
    <property type="entry name" value="Dup_hybrid_motif"/>
</dbReference>
<gene>
    <name evidence="8" type="ORF">SAMN04487861_11094</name>
</gene>
<dbReference type="PROSITE" id="PS51093">
    <property type="entry name" value="PTS_EIIA_TYPE_1"/>
    <property type="match status" value="1"/>
</dbReference>
<dbReference type="GO" id="GO:0009401">
    <property type="term" value="P:phosphoenolpyruvate-dependent sugar phosphotransferase system"/>
    <property type="evidence" value="ECO:0007669"/>
    <property type="project" value="UniProtKB-KW"/>
</dbReference>
<evidence type="ECO:0000256" key="2">
    <source>
        <dbReference type="ARBA" id="ARBA00022448"/>
    </source>
</evidence>
<comment type="subcellular location">
    <subcellularLocation>
        <location evidence="1">Cytoplasm</location>
    </subcellularLocation>
</comment>
<name>A0A1I3EK43_SELRU</name>
<evidence type="ECO:0000256" key="5">
    <source>
        <dbReference type="ARBA" id="ARBA00022683"/>
    </source>
</evidence>
<dbReference type="Proteomes" id="UP000183639">
    <property type="component" value="Unassembled WGS sequence"/>
</dbReference>
<dbReference type="GO" id="GO:0005737">
    <property type="term" value="C:cytoplasm"/>
    <property type="evidence" value="ECO:0007669"/>
    <property type="project" value="UniProtKB-SubCell"/>
</dbReference>
<dbReference type="EMBL" id="FOQK01000010">
    <property type="protein sequence ID" value="SFH99354.1"/>
    <property type="molecule type" value="Genomic_DNA"/>
</dbReference>
<dbReference type="AlphaFoldDB" id="A0A1I3EK43"/>
<sequence>MQVIVGLSVPQVRGYFDALLKGESIAPGEGEDTSAKTAAAVDLSMKLDACISGQLIDMSEVKDDMFSQKMMGDGVAIEPTGDTVVAPADAEVTMVMEESLHAIGLRFANGAELLIHIGIDTVKLNGRGFQLLTTQGAHVKQGEPLIRFDPQVIRDAGYQTTVIMAVTNSADYPQMKKKPDQTVAASETPVLTF</sequence>
<keyword evidence="6" id="KW-0418">Kinase</keyword>
<evidence type="ECO:0000256" key="6">
    <source>
        <dbReference type="ARBA" id="ARBA00022777"/>
    </source>
</evidence>
<keyword evidence="4" id="KW-0808">Transferase</keyword>
<dbReference type="FunFam" id="2.70.70.10:FF:000001">
    <property type="entry name" value="PTS system glucose-specific IIA component"/>
    <property type="match status" value="1"/>
</dbReference>
<keyword evidence="2" id="KW-0813">Transport</keyword>
<reference evidence="8 9" key="1">
    <citation type="submission" date="2016-10" db="EMBL/GenBank/DDBJ databases">
        <authorList>
            <person name="de Groot N.N."/>
        </authorList>
    </citation>
    <scope>NUCLEOTIDE SEQUENCE [LARGE SCALE GENOMIC DNA]</scope>
    <source>
        <strain evidence="8 9">Z108</strain>
    </source>
</reference>
<evidence type="ECO:0000256" key="1">
    <source>
        <dbReference type="ARBA" id="ARBA00004496"/>
    </source>
</evidence>
<dbReference type="PROSITE" id="PS00371">
    <property type="entry name" value="PTS_EIIA_TYPE_1_HIS"/>
    <property type="match status" value="1"/>
</dbReference>
<dbReference type="NCBIfam" id="TIGR00830">
    <property type="entry name" value="PTBA"/>
    <property type="match status" value="1"/>
</dbReference>
<dbReference type="GO" id="GO:0016301">
    <property type="term" value="F:kinase activity"/>
    <property type="evidence" value="ECO:0007669"/>
    <property type="project" value="UniProtKB-KW"/>
</dbReference>
<dbReference type="InterPro" id="IPR001127">
    <property type="entry name" value="PTS_EIIA_1_perm"/>
</dbReference>
<evidence type="ECO:0000256" key="4">
    <source>
        <dbReference type="ARBA" id="ARBA00022679"/>
    </source>
</evidence>
<protein>
    <submittedName>
        <fullName evidence="8">PTS system IIA component, Glc family</fullName>
    </submittedName>
</protein>